<organism evidence="7">
    <name type="scientific">freshwater metagenome</name>
    <dbReference type="NCBI Taxonomy" id="449393"/>
    <lineage>
        <taxon>unclassified sequences</taxon>
        <taxon>metagenomes</taxon>
        <taxon>ecological metagenomes</taxon>
    </lineage>
</organism>
<feature type="domain" description="Glycosyltransferase 2-like" evidence="6">
    <location>
        <begin position="13"/>
        <end position="126"/>
    </location>
</feature>
<dbReference type="PANTHER" id="PTHR43646:SF2">
    <property type="entry name" value="GLYCOSYLTRANSFERASE 2-LIKE DOMAIN-CONTAINING PROTEIN"/>
    <property type="match status" value="1"/>
</dbReference>
<evidence type="ECO:0000313" key="7">
    <source>
        <dbReference type="EMBL" id="CAB4323649.1"/>
    </source>
</evidence>
<dbReference type="Pfam" id="PF00535">
    <property type="entry name" value="Glycos_transf_2"/>
    <property type="match status" value="1"/>
</dbReference>
<keyword evidence="4" id="KW-0808">Transferase</keyword>
<evidence type="ECO:0000256" key="3">
    <source>
        <dbReference type="ARBA" id="ARBA00022676"/>
    </source>
</evidence>
<accession>A0A6J5YJ06</accession>
<evidence type="ECO:0000256" key="4">
    <source>
        <dbReference type="ARBA" id="ARBA00022679"/>
    </source>
</evidence>
<gene>
    <name evidence="7" type="ORF">UFOPK1392_01406</name>
    <name evidence="8" type="ORF">UFOPK3733_01617</name>
</gene>
<dbReference type="Gene3D" id="3.90.550.10">
    <property type="entry name" value="Spore Coat Polysaccharide Biosynthesis Protein SpsA, Chain A"/>
    <property type="match status" value="1"/>
</dbReference>
<evidence type="ECO:0000313" key="8">
    <source>
        <dbReference type="EMBL" id="CAB4946517.1"/>
    </source>
</evidence>
<dbReference type="SUPFAM" id="SSF53448">
    <property type="entry name" value="Nucleotide-diphospho-sugar transferases"/>
    <property type="match status" value="1"/>
</dbReference>
<evidence type="ECO:0000259" key="6">
    <source>
        <dbReference type="Pfam" id="PF00535"/>
    </source>
</evidence>
<dbReference type="PANTHER" id="PTHR43646">
    <property type="entry name" value="GLYCOSYLTRANSFERASE"/>
    <property type="match status" value="1"/>
</dbReference>
<keyword evidence="2" id="KW-1003">Cell membrane</keyword>
<dbReference type="EMBL" id="CAEMXZ010000060">
    <property type="protein sequence ID" value="CAB4323649.1"/>
    <property type="molecule type" value="Genomic_DNA"/>
</dbReference>
<keyword evidence="5" id="KW-0472">Membrane</keyword>
<evidence type="ECO:0000256" key="5">
    <source>
        <dbReference type="ARBA" id="ARBA00023136"/>
    </source>
</evidence>
<comment type="subcellular location">
    <subcellularLocation>
        <location evidence="1">Cell membrane</location>
    </subcellularLocation>
</comment>
<dbReference type="GO" id="GO:0016757">
    <property type="term" value="F:glycosyltransferase activity"/>
    <property type="evidence" value="ECO:0007669"/>
    <property type="project" value="UniProtKB-KW"/>
</dbReference>
<dbReference type="GO" id="GO:0005886">
    <property type="term" value="C:plasma membrane"/>
    <property type="evidence" value="ECO:0007669"/>
    <property type="project" value="UniProtKB-SubCell"/>
</dbReference>
<proteinExistence type="predicted"/>
<reference evidence="7" key="1">
    <citation type="submission" date="2020-05" db="EMBL/GenBank/DDBJ databases">
        <authorList>
            <person name="Chiriac C."/>
            <person name="Salcher M."/>
            <person name="Ghai R."/>
            <person name="Kavagutti S V."/>
        </authorList>
    </citation>
    <scope>NUCLEOTIDE SEQUENCE</scope>
</reference>
<protein>
    <submittedName>
        <fullName evidence="7">Unannotated protein</fullName>
    </submittedName>
</protein>
<sequence length="241" mass="25662">MSGDARPPFDVGIVVAARNAATTIGRALQSVLDAVVSLSLVHSYEVGNIDVVVVDGSSVDETRDVAATFPGVRVIAQTGEGLGQARNQGTAEVTGELIAFLDADDRWAAGALDLRLRFLVDQPAALGVVGHMMTEALPGQSVDARHRQKIGVPVVGYTPGALVARRRAFDLIGPFDETLVIATDSEWFIRARSGGHSIAILDEVVLFKGARAASLSADVSNYRRELLDVSRRFLSTREKPS</sequence>
<dbReference type="InterPro" id="IPR029044">
    <property type="entry name" value="Nucleotide-diphossugar_trans"/>
</dbReference>
<dbReference type="InterPro" id="IPR001173">
    <property type="entry name" value="Glyco_trans_2-like"/>
</dbReference>
<dbReference type="EMBL" id="CAFBNC010000095">
    <property type="protein sequence ID" value="CAB4946517.1"/>
    <property type="molecule type" value="Genomic_DNA"/>
</dbReference>
<evidence type="ECO:0000256" key="2">
    <source>
        <dbReference type="ARBA" id="ARBA00022475"/>
    </source>
</evidence>
<keyword evidence="3" id="KW-0328">Glycosyltransferase</keyword>
<evidence type="ECO:0000256" key="1">
    <source>
        <dbReference type="ARBA" id="ARBA00004236"/>
    </source>
</evidence>
<name>A0A6J5YJ06_9ZZZZ</name>
<dbReference type="AlphaFoldDB" id="A0A6J5YJ06"/>